<feature type="compositionally biased region" description="Polar residues" evidence="1">
    <location>
        <begin position="1"/>
        <end position="12"/>
    </location>
</feature>
<dbReference type="AlphaFoldDB" id="S4I1S8"/>
<dbReference type="EMBL" id="ATJJ01000049">
    <property type="protein sequence ID" value="EPI47514.1"/>
    <property type="molecule type" value="Genomic_DNA"/>
</dbReference>
<reference evidence="2 3" key="1">
    <citation type="submission" date="2013-06" db="EMBL/GenBank/DDBJ databases">
        <authorList>
            <person name="Weinstock G."/>
            <person name="Sodergren E."/>
            <person name="Lobos E.A."/>
            <person name="Fulton L."/>
            <person name="Fulton R."/>
            <person name="Courtney L."/>
            <person name="Fronick C."/>
            <person name="O'Laughlin M."/>
            <person name="Godfrey J."/>
            <person name="Wilson R.M."/>
            <person name="Miner T."/>
            <person name="Farmer C."/>
            <person name="Delehaunty K."/>
            <person name="Cordes M."/>
            <person name="Minx P."/>
            <person name="Tomlinson C."/>
            <person name="Chen J."/>
            <person name="Wollam A."/>
            <person name="Pepin K.H."/>
            <person name="Bhonagiri V."/>
            <person name="Zhang X."/>
            <person name="Warren W."/>
            <person name="Mitreva M."/>
            <person name="Mardis E.R."/>
            <person name="Wilson R.K."/>
        </authorList>
    </citation>
    <scope>NUCLEOTIDE SEQUENCE [LARGE SCALE GENOMIC DNA]</scope>
    <source>
        <strain evidence="2 3">JCP8108</strain>
    </source>
</reference>
<gene>
    <name evidence="2" type="ORF">HMPREF1581_00854</name>
</gene>
<evidence type="ECO:0000313" key="3">
    <source>
        <dbReference type="Proteomes" id="UP000014521"/>
    </source>
</evidence>
<accession>S4I1S8</accession>
<feature type="compositionally biased region" description="Low complexity" evidence="1">
    <location>
        <begin position="15"/>
        <end position="28"/>
    </location>
</feature>
<dbReference type="Proteomes" id="UP000014521">
    <property type="component" value="Unassembled WGS sequence"/>
</dbReference>
<feature type="non-terminal residue" evidence="2">
    <location>
        <position position="49"/>
    </location>
</feature>
<evidence type="ECO:0000313" key="2">
    <source>
        <dbReference type="EMBL" id="EPI47514.1"/>
    </source>
</evidence>
<sequence>MINNYKQTSTKKQNQRQNGTTATTTNTQEAERCANRSDFSRYALSEKAG</sequence>
<evidence type="ECO:0000256" key="1">
    <source>
        <dbReference type="SAM" id="MobiDB-lite"/>
    </source>
</evidence>
<name>S4I1S8_GARVA</name>
<feature type="compositionally biased region" description="Basic and acidic residues" evidence="1">
    <location>
        <begin position="29"/>
        <end position="39"/>
    </location>
</feature>
<protein>
    <submittedName>
        <fullName evidence="2">Uncharacterized protein</fullName>
    </submittedName>
</protein>
<dbReference type="HOGENOM" id="CLU_3146205_0_0_11"/>
<comment type="caution">
    <text evidence="2">The sequence shown here is derived from an EMBL/GenBank/DDBJ whole genome shotgun (WGS) entry which is preliminary data.</text>
</comment>
<proteinExistence type="predicted"/>
<feature type="region of interest" description="Disordered" evidence="1">
    <location>
        <begin position="1"/>
        <end position="49"/>
    </location>
</feature>
<organism evidence="2 3">
    <name type="scientific">Gardnerella vaginalis JCP8108</name>
    <dbReference type="NCBI Taxonomy" id="1261066"/>
    <lineage>
        <taxon>Bacteria</taxon>
        <taxon>Bacillati</taxon>
        <taxon>Actinomycetota</taxon>
        <taxon>Actinomycetes</taxon>
        <taxon>Bifidobacteriales</taxon>
        <taxon>Bifidobacteriaceae</taxon>
        <taxon>Gardnerella</taxon>
    </lineage>
</organism>